<evidence type="ECO:0000259" key="4">
    <source>
        <dbReference type="PROSITE" id="PS00624"/>
    </source>
</evidence>
<gene>
    <name evidence="5" type="ORF">NA56DRAFT_736996</name>
</gene>
<feature type="active site" description="Proton donor" evidence="2">
    <location>
        <position position="499"/>
    </location>
</feature>
<accession>A0A2J6PI70</accession>
<reference evidence="5 6" key="1">
    <citation type="submission" date="2016-05" db="EMBL/GenBank/DDBJ databases">
        <title>A degradative enzymes factory behind the ericoid mycorrhizal symbiosis.</title>
        <authorList>
            <consortium name="DOE Joint Genome Institute"/>
            <person name="Martino E."/>
            <person name="Morin E."/>
            <person name="Grelet G."/>
            <person name="Kuo A."/>
            <person name="Kohler A."/>
            <person name="Daghino S."/>
            <person name="Barry K."/>
            <person name="Choi C."/>
            <person name="Cichocki N."/>
            <person name="Clum A."/>
            <person name="Copeland A."/>
            <person name="Hainaut M."/>
            <person name="Haridas S."/>
            <person name="Labutti K."/>
            <person name="Lindquist E."/>
            <person name="Lipzen A."/>
            <person name="Khouja H.-R."/>
            <person name="Murat C."/>
            <person name="Ohm R."/>
            <person name="Olson A."/>
            <person name="Spatafora J."/>
            <person name="Veneault-Fourrey C."/>
            <person name="Henrissat B."/>
            <person name="Grigoriev I."/>
            <person name="Martin F."/>
            <person name="Perotto S."/>
        </authorList>
    </citation>
    <scope>NUCLEOTIDE SEQUENCE [LARGE SCALE GENOMIC DNA]</scope>
    <source>
        <strain evidence="5 6">UAMH 7357</strain>
    </source>
</reference>
<dbReference type="Gene3D" id="3.50.50.60">
    <property type="entry name" value="FAD/NAD(P)-binding domain"/>
    <property type="match status" value="1"/>
</dbReference>
<feature type="binding site" evidence="3">
    <location>
        <position position="231"/>
    </location>
    <ligand>
        <name>FAD</name>
        <dbReference type="ChEBI" id="CHEBI:57692"/>
    </ligand>
</feature>
<evidence type="ECO:0000313" key="5">
    <source>
        <dbReference type="EMBL" id="PMD13735.1"/>
    </source>
</evidence>
<organism evidence="5 6">
    <name type="scientific">Hyaloscypha hepaticicola</name>
    <dbReference type="NCBI Taxonomy" id="2082293"/>
    <lineage>
        <taxon>Eukaryota</taxon>
        <taxon>Fungi</taxon>
        <taxon>Dikarya</taxon>
        <taxon>Ascomycota</taxon>
        <taxon>Pezizomycotina</taxon>
        <taxon>Leotiomycetes</taxon>
        <taxon>Helotiales</taxon>
        <taxon>Hyaloscyphaceae</taxon>
        <taxon>Hyaloscypha</taxon>
    </lineage>
</organism>
<dbReference type="Gene3D" id="3.30.560.10">
    <property type="entry name" value="Glucose Oxidase, domain 3"/>
    <property type="match status" value="1"/>
</dbReference>
<dbReference type="Pfam" id="PF00732">
    <property type="entry name" value="GMC_oxred_N"/>
    <property type="match status" value="1"/>
</dbReference>
<dbReference type="GO" id="GO:0016614">
    <property type="term" value="F:oxidoreductase activity, acting on CH-OH group of donors"/>
    <property type="evidence" value="ECO:0007669"/>
    <property type="project" value="InterPro"/>
</dbReference>
<comment type="similarity">
    <text evidence="1">Belongs to the GMC oxidoreductase family.</text>
</comment>
<dbReference type="InterPro" id="IPR036188">
    <property type="entry name" value="FAD/NAD-bd_sf"/>
</dbReference>
<evidence type="ECO:0000313" key="6">
    <source>
        <dbReference type="Proteomes" id="UP000235672"/>
    </source>
</evidence>
<feature type="active site" description="Proton acceptor" evidence="2">
    <location>
        <position position="545"/>
    </location>
</feature>
<dbReference type="OrthoDB" id="269227at2759"/>
<dbReference type="AlphaFoldDB" id="A0A2J6PI70"/>
<dbReference type="InterPro" id="IPR007867">
    <property type="entry name" value="GMC_OxRtase_C"/>
</dbReference>
<keyword evidence="6" id="KW-1185">Reference proteome</keyword>
<dbReference type="EMBL" id="KZ613528">
    <property type="protein sequence ID" value="PMD13735.1"/>
    <property type="molecule type" value="Genomic_DNA"/>
</dbReference>
<dbReference type="PIRSF" id="PIRSF000137">
    <property type="entry name" value="Alcohol_oxidase"/>
    <property type="match status" value="1"/>
</dbReference>
<keyword evidence="3" id="KW-0285">Flavoprotein</keyword>
<dbReference type="STRING" id="1745343.A0A2J6PI70"/>
<dbReference type="SUPFAM" id="SSF51905">
    <property type="entry name" value="FAD/NAD(P)-binding domain"/>
    <property type="match status" value="1"/>
</dbReference>
<keyword evidence="3" id="KW-0274">FAD</keyword>
<dbReference type="SUPFAM" id="SSF54373">
    <property type="entry name" value="FAD-linked reductases, C-terminal domain"/>
    <property type="match status" value="1"/>
</dbReference>
<comment type="cofactor">
    <cofactor evidence="3">
        <name>FAD</name>
        <dbReference type="ChEBI" id="CHEBI:57692"/>
    </cofactor>
</comment>
<evidence type="ECO:0000256" key="1">
    <source>
        <dbReference type="ARBA" id="ARBA00010790"/>
    </source>
</evidence>
<feature type="binding site" evidence="3">
    <location>
        <begin position="498"/>
        <end position="499"/>
    </location>
    <ligand>
        <name>FAD</name>
        <dbReference type="ChEBI" id="CHEBI:57692"/>
    </ligand>
</feature>
<dbReference type="GO" id="GO:0050660">
    <property type="term" value="F:flavin adenine dinucleotide binding"/>
    <property type="evidence" value="ECO:0007669"/>
    <property type="project" value="InterPro"/>
</dbReference>
<name>A0A2J6PI70_9HELO</name>
<evidence type="ECO:0000256" key="3">
    <source>
        <dbReference type="PIRSR" id="PIRSR000137-2"/>
    </source>
</evidence>
<dbReference type="Proteomes" id="UP000235672">
    <property type="component" value="Unassembled WGS sequence"/>
</dbReference>
<dbReference type="InterPro" id="IPR000172">
    <property type="entry name" value="GMC_OxRdtase_N"/>
</dbReference>
<sequence length="567" mass="61825">MSNHSNFIVVGGGTAGLLLASRLANSRSKPTVLVIEAGKGRSELSYRIPSSRFSLAFTNPEIDHGYNTVPQTELGGRELQYVRGKGLGGSTLNNFMLYLSGSKEDYNHWADLAGDDTWNWEESHRRLKELENFHFNVPAELQHLFNPSSRDHGSSGPIDVSVPTVWEKGSQKIVEDVAKYGVPINLDINSGNPMGIGMVPSFAASGLRTTSASANLRDKPDNLLIWTEATVGKIIFVNAHAVGVETIDGRKAFATQEIILTAGAFNTPKLLMLSGIGPKDHLHKFNIPIVKHLPGVGQSLKDHPAIFLTALMSGKLFNRTAFESSPSLTTAAKAQWEQDQTGELTHQFSSLLVMFNKLPNIYNTPEFHALEEHEKEYLKRDTVPHYEAVFMGPKIPPNAEVPEGKEYLSLVMFGMNPQGSGTVTLFSADPEDAAIIDPKTLSHAFDKRVLVDAVIDAIEIFKGTDIYKEGSEGWLNGPESLERAVVEKLVEEQALLVWHANGTVKMGKKDDENRGACVDGSGRVFGVKGLRVADMSLSHVTINGHTAAAAYLIGATIAEKVIQEYGL</sequence>
<dbReference type="PROSITE" id="PS00624">
    <property type="entry name" value="GMC_OXRED_2"/>
    <property type="match status" value="1"/>
</dbReference>
<evidence type="ECO:0000256" key="2">
    <source>
        <dbReference type="PIRSR" id="PIRSR000137-1"/>
    </source>
</evidence>
<proteinExistence type="inferred from homology"/>
<dbReference type="PANTHER" id="PTHR11552:SF134">
    <property type="entry name" value="GLUCOSE-METHANOL-CHOLINE OXIDOREDUCTASE N-TERMINAL DOMAIN-CONTAINING PROTEIN"/>
    <property type="match status" value="1"/>
</dbReference>
<dbReference type="Pfam" id="PF05199">
    <property type="entry name" value="GMC_oxred_C"/>
    <property type="match status" value="1"/>
</dbReference>
<dbReference type="PANTHER" id="PTHR11552">
    <property type="entry name" value="GLUCOSE-METHANOL-CHOLINE GMC OXIDOREDUCTASE"/>
    <property type="match status" value="1"/>
</dbReference>
<feature type="domain" description="Glucose-methanol-choline oxidoreductase N-terminal" evidence="4">
    <location>
        <begin position="263"/>
        <end position="277"/>
    </location>
</feature>
<protein>
    <submittedName>
        <fullName evidence="5">GMC oxidoreductase</fullName>
    </submittedName>
</protein>
<dbReference type="InterPro" id="IPR012132">
    <property type="entry name" value="GMC_OxRdtase"/>
</dbReference>